<dbReference type="Pfam" id="PF14332">
    <property type="entry name" value="DUF4388"/>
    <property type="match status" value="1"/>
</dbReference>
<proteinExistence type="predicted"/>
<evidence type="ECO:0000259" key="1">
    <source>
        <dbReference type="Pfam" id="PF14332"/>
    </source>
</evidence>
<keyword evidence="3" id="KW-1185">Reference proteome</keyword>
<dbReference type="Proteomes" id="UP000263013">
    <property type="component" value="Chromosome"/>
</dbReference>
<accession>A0ABN5LZG3</accession>
<dbReference type="RefSeq" id="WP_043983005.1">
    <property type="nucleotide sequence ID" value="NZ_CP021130.1"/>
</dbReference>
<evidence type="ECO:0000313" key="3">
    <source>
        <dbReference type="Proteomes" id="UP000263013"/>
    </source>
</evidence>
<name>A0ABN5LZG3_9DEIN</name>
<protein>
    <recommendedName>
        <fullName evidence="1">PatA-like N-terminal domain-containing protein</fullName>
    </recommendedName>
</protein>
<dbReference type="EMBL" id="CP021130">
    <property type="protein sequence ID" value="AWR86179.1"/>
    <property type="molecule type" value="Genomic_DNA"/>
</dbReference>
<feature type="domain" description="PatA-like N-terminal" evidence="1">
    <location>
        <begin position="2"/>
        <end position="101"/>
    </location>
</feature>
<dbReference type="InterPro" id="IPR025497">
    <property type="entry name" value="PatA-like_N"/>
</dbReference>
<evidence type="ECO:0000313" key="2">
    <source>
        <dbReference type="EMBL" id="AWR86179.1"/>
    </source>
</evidence>
<gene>
    <name evidence="2" type="ORF">Mtai_v1c09350</name>
</gene>
<sequence length="250" mass="28081">MEGSFDTIPLSDVLQMIHASRGTGVLHLKTQQLLPLKLHFMLGEVVGGSILDWEGFEAITTFPLHPEQGQFRFEGGRVQGVPLMPFKVFVGEWARMNDQWARFRSVLDSPSRVLETPRPVEPFAVFVGGKSVRAAAKTWGVPLIIAAERAWRGLREGDLTKLRKYAWFALRIRHPSARRTQAGIRNPNDMTVLLDGSRNLGELIQAGLPIAKVRAYLLERIANGELEVPGRGWILRDLLWEIEAEQAAQK</sequence>
<reference evidence="2 3" key="1">
    <citation type="submission" date="2017-05" db="EMBL/GenBank/DDBJ databases">
        <title>Complete genome sequence of Meiothermus taiwanensis WR-220.</title>
        <authorList>
            <person name="Wu W.-L."/>
            <person name="Lo W.-S."/>
            <person name="Kuo C.-H."/>
            <person name="Wu S.-H."/>
        </authorList>
    </citation>
    <scope>NUCLEOTIDE SEQUENCE [LARGE SCALE GENOMIC DNA]</scope>
    <source>
        <strain evidence="2 3">WR-220</strain>
    </source>
</reference>
<organism evidence="2 3">
    <name type="scientific">Meiothermus taiwanensis WR-220</name>
    <dbReference type="NCBI Taxonomy" id="1339250"/>
    <lineage>
        <taxon>Bacteria</taxon>
        <taxon>Thermotogati</taxon>
        <taxon>Deinococcota</taxon>
        <taxon>Deinococci</taxon>
        <taxon>Thermales</taxon>
        <taxon>Thermaceae</taxon>
        <taxon>Meiothermus</taxon>
    </lineage>
</organism>